<evidence type="ECO:0000313" key="2">
    <source>
        <dbReference type="EMBL" id="KAK5626255.1"/>
    </source>
</evidence>
<dbReference type="EMBL" id="JAWHQM010000003">
    <property type="protein sequence ID" value="KAK5626255.1"/>
    <property type="molecule type" value="Genomic_DNA"/>
</dbReference>
<evidence type="ECO:0000256" key="1">
    <source>
        <dbReference type="SAM" id="MobiDB-lite"/>
    </source>
</evidence>
<evidence type="ECO:0000313" key="3">
    <source>
        <dbReference type="Proteomes" id="UP001305414"/>
    </source>
</evidence>
<organism evidence="2 3">
    <name type="scientific">Xylaria bambusicola</name>
    <dbReference type="NCBI Taxonomy" id="326684"/>
    <lineage>
        <taxon>Eukaryota</taxon>
        <taxon>Fungi</taxon>
        <taxon>Dikarya</taxon>
        <taxon>Ascomycota</taxon>
        <taxon>Pezizomycotina</taxon>
        <taxon>Sordariomycetes</taxon>
        <taxon>Xylariomycetidae</taxon>
        <taxon>Xylariales</taxon>
        <taxon>Xylariaceae</taxon>
        <taxon>Xylaria</taxon>
    </lineage>
</organism>
<feature type="compositionally biased region" description="Polar residues" evidence="1">
    <location>
        <begin position="65"/>
        <end position="75"/>
    </location>
</feature>
<keyword evidence="3" id="KW-1185">Reference proteome</keyword>
<accession>A0AAN7YVA1</accession>
<feature type="region of interest" description="Disordered" evidence="1">
    <location>
        <begin position="64"/>
        <end position="95"/>
    </location>
</feature>
<reference evidence="2 3" key="1">
    <citation type="submission" date="2023-10" db="EMBL/GenBank/DDBJ databases">
        <title>Draft genome sequence of Xylaria bambusicola isolate GMP-LS, the root and basal stem rot pathogen of sugarcane in Indonesia.</title>
        <authorList>
            <person name="Selvaraj P."/>
            <person name="Muralishankar V."/>
            <person name="Muruganantham S."/>
            <person name="Sp S."/>
            <person name="Haryani S."/>
            <person name="Lau K.J.X."/>
            <person name="Naqvi N.I."/>
        </authorList>
    </citation>
    <scope>NUCLEOTIDE SEQUENCE [LARGE SCALE GENOMIC DNA]</scope>
    <source>
        <strain evidence="2">GMP-LS</strain>
    </source>
</reference>
<protein>
    <submittedName>
        <fullName evidence="2">Uncharacterized protein</fullName>
    </submittedName>
</protein>
<feature type="region of interest" description="Disordered" evidence="1">
    <location>
        <begin position="1"/>
        <end position="39"/>
    </location>
</feature>
<name>A0AAN7YVA1_9PEZI</name>
<comment type="caution">
    <text evidence="2">The sequence shown here is derived from an EMBL/GenBank/DDBJ whole genome shotgun (WGS) entry which is preliminary data.</text>
</comment>
<sequence>MSAPSRPIFPPSGRRQSHILLSPTSSFAPPSSRHDPRFDIQWQSRRGCGDIRLLEPVLMPDLFQQPRQPYNNQGYMPNGAPMSGPVPGATPLLPNQGRVLQHGPIRVLCIADVRGRTSTIFTSHQKCNANIESKVI</sequence>
<dbReference type="AlphaFoldDB" id="A0AAN7YVA1"/>
<proteinExistence type="predicted"/>
<dbReference type="Proteomes" id="UP001305414">
    <property type="component" value="Unassembled WGS sequence"/>
</dbReference>
<gene>
    <name evidence="2" type="ORF">RRF57_001970</name>
</gene>